<evidence type="ECO:0008006" key="4">
    <source>
        <dbReference type="Google" id="ProtNLM"/>
    </source>
</evidence>
<evidence type="ECO:0000256" key="1">
    <source>
        <dbReference type="SAM" id="SignalP"/>
    </source>
</evidence>
<proteinExistence type="predicted"/>
<dbReference type="PROSITE" id="PS51257">
    <property type="entry name" value="PROKAR_LIPOPROTEIN"/>
    <property type="match status" value="1"/>
</dbReference>
<dbReference type="Proteomes" id="UP000189857">
    <property type="component" value="Unassembled WGS sequence"/>
</dbReference>
<organism evidence="2 3">
    <name type="scientific">Eubacterium ruminantium</name>
    <dbReference type="NCBI Taxonomy" id="42322"/>
    <lineage>
        <taxon>Bacteria</taxon>
        <taxon>Bacillati</taxon>
        <taxon>Bacillota</taxon>
        <taxon>Clostridia</taxon>
        <taxon>Eubacteriales</taxon>
        <taxon>Eubacteriaceae</taxon>
        <taxon>Eubacterium</taxon>
    </lineage>
</organism>
<dbReference type="EMBL" id="FUXA01000008">
    <property type="protein sequence ID" value="SJZ73428.1"/>
    <property type="molecule type" value="Genomic_DNA"/>
</dbReference>
<name>A0A1T4N3J6_9FIRM</name>
<evidence type="ECO:0000313" key="3">
    <source>
        <dbReference type="Proteomes" id="UP000189857"/>
    </source>
</evidence>
<reference evidence="2 3" key="1">
    <citation type="submission" date="2017-02" db="EMBL/GenBank/DDBJ databases">
        <authorList>
            <person name="Peterson S.W."/>
        </authorList>
    </citation>
    <scope>NUCLEOTIDE SEQUENCE [LARGE SCALE GENOMIC DNA]</scope>
    <source>
        <strain evidence="2 3">ATCC 17233</strain>
    </source>
</reference>
<sequence>MRRKKILFAGICITVLLSLCSCGKGKSSNEPAANEITAEADNSNDTADIGAIDGQKYIIEKANLELNIPENWTTYSKKELAVNYNVSEEEFTNEKLTERFVNSDGSDTKGDPLIYFAHNDDVSKPEMINIYLTYDLDTNSKITDENYEKKIKIMEEVYKETEGINDVNVIKTNFLGTECLAIEYSTDYDGKTMYDRFIFWGEGRFKYSISISSYDKAKIDQDMGYFKNFK</sequence>
<dbReference type="RefSeq" id="WP_078787273.1">
    <property type="nucleotide sequence ID" value="NZ_FMTO01000007.1"/>
</dbReference>
<evidence type="ECO:0000313" key="2">
    <source>
        <dbReference type="EMBL" id="SJZ73428.1"/>
    </source>
</evidence>
<gene>
    <name evidence="2" type="ORF">SAMN02745110_01439</name>
</gene>
<feature type="chain" id="PRO_5038398623" description="Lipoprotein" evidence="1">
    <location>
        <begin position="24"/>
        <end position="230"/>
    </location>
</feature>
<protein>
    <recommendedName>
        <fullName evidence="4">Lipoprotein</fullName>
    </recommendedName>
</protein>
<feature type="signal peptide" evidence="1">
    <location>
        <begin position="1"/>
        <end position="23"/>
    </location>
</feature>
<keyword evidence="3" id="KW-1185">Reference proteome</keyword>
<keyword evidence="1" id="KW-0732">Signal</keyword>
<accession>A0A1T4N3J6</accession>
<dbReference type="OrthoDB" id="2038903at2"/>
<dbReference type="AlphaFoldDB" id="A0A1T4N3J6"/>